<accession>A0A494X8A4</accession>
<protein>
    <submittedName>
        <fullName evidence="3">Polymer-forming cytoskeletal protein</fullName>
    </submittedName>
</protein>
<gene>
    <name evidence="3" type="ORF">D7S89_22175</name>
</gene>
<comment type="caution">
    <text evidence="3">The sequence shown here is derived from an EMBL/GenBank/DDBJ whole genome shotgun (WGS) entry which is preliminary data.</text>
</comment>
<reference evidence="3 4" key="1">
    <citation type="submission" date="2018-10" db="EMBL/GenBank/DDBJ databases">
        <title>Paraburkholderia sp. 7MK8-2, isolated from soil.</title>
        <authorList>
            <person name="Gao Z.-H."/>
            <person name="Qiu L.-H."/>
        </authorList>
    </citation>
    <scope>NUCLEOTIDE SEQUENCE [LARGE SCALE GENOMIC DNA]</scope>
    <source>
        <strain evidence="3 4">7MK8-2</strain>
    </source>
</reference>
<keyword evidence="1" id="KW-1133">Transmembrane helix</keyword>
<feature type="transmembrane region" description="Helical" evidence="1">
    <location>
        <begin position="313"/>
        <end position="329"/>
    </location>
</feature>
<evidence type="ECO:0000313" key="3">
    <source>
        <dbReference type="EMBL" id="RKP44586.1"/>
    </source>
</evidence>
<evidence type="ECO:0000259" key="2">
    <source>
        <dbReference type="Pfam" id="PF26514"/>
    </source>
</evidence>
<proteinExistence type="predicted"/>
<dbReference type="InterPro" id="IPR058486">
    <property type="entry name" value="DUF8173"/>
</dbReference>
<feature type="transmembrane region" description="Helical" evidence="1">
    <location>
        <begin position="270"/>
        <end position="293"/>
    </location>
</feature>
<keyword evidence="1" id="KW-0812">Transmembrane</keyword>
<name>A0A494X8A4_9BURK</name>
<feature type="transmembrane region" description="Helical" evidence="1">
    <location>
        <begin position="335"/>
        <end position="356"/>
    </location>
</feature>
<feature type="transmembrane region" description="Helical" evidence="1">
    <location>
        <begin position="240"/>
        <end position="264"/>
    </location>
</feature>
<sequence>MLLAFTNLACAAEHAGRGFIRDIGNDHFATGNSVEIEQPVAGDAMAAGTAVIVSSNVAGDVVLTGRDLLIDGDAGQNLYAAGSEVVVNGAVGRNARLAGGRIDIGRRAHIAGNVSVAGGRINVIGDVKGYVEAAGGRIYIDGTVGGDVEASGREVALGPNARVTGALRYRSPNPIEQDPRAVVSGGIERLTAQRLHAPARAMHRVGRWIWTIGLMLLAALLVATMPGVSLRVSETLSQRFLLSLLLAFVVIVCAPVAAIVLLVTGIGAPLGILVVLAYPALMLIGYVSAGIALGDAIVRRVRPTDAALKRRRTAYAALAVLALSLVRWIPWIGGVITVLALLAGVGAFVLQGWAAASGRKAAETA</sequence>
<keyword evidence="1" id="KW-0472">Membrane</keyword>
<dbReference type="Proteomes" id="UP000280434">
    <property type="component" value="Unassembled WGS sequence"/>
</dbReference>
<evidence type="ECO:0000313" key="4">
    <source>
        <dbReference type="Proteomes" id="UP000280434"/>
    </source>
</evidence>
<organism evidence="3 4">
    <name type="scientific">Trinickia fusca</name>
    <dbReference type="NCBI Taxonomy" id="2419777"/>
    <lineage>
        <taxon>Bacteria</taxon>
        <taxon>Pseudomonadati</taxon>
        <taxon>Pseudomonadota</taxon>
        <taxon>Betaproteobacteria</taxon>
        <taxon>Burkholderiales</taxon>
        <taxon>Burkholderiaceae</taxon>
        <taxon>Trinickia</taxon>
    </lineage>
</organism>
<feature type="transmembrane region" description="Helical" evidence="1">
    <location>
        <begin position="208"/>
        <end position="228"/>
    </location>
</feature>
<evidence type="ECO:0000256" key="1">
    <source>
        <dbReference type="SAM" id="Phobius"/>
    </source>
</evidence>
<feature type="domain" description="DUF8173" evidence="2">
    <location>
        <begin position="212"/>
        <end position="349"/>
    </location>
</feature>
<dbReference type="EMBL" id="RBZV01000012">
    <property type="protein sequence ID" value="RKP44586.1"/>
    <property type="molecule type" value="Genomic_DNA"/>
</dbReference>
<keyword evidence="4" id="KW-1185">Reference proteome</keyword>
<dbReference type="OrthoDB" id="8776449at2"/>
<dbReference type="AlphaFoldDB" id="A0A494X8A4"/>
<dbReference type="Pfam" id="PF26514">
    <property type="entry name" value="DUF8173"/>
    <property type="match status" value="1"/>
</dbReference>